<dbReference type="EMBL" id="LWQT01000055">
    <property type="protein sequence ID" value="OAN50293.1"/>
    <property type="molecule type" value="Genomic_DNA"/>
</dbReference>
<dbReference type="InterPro" id="IPR029063">
    <property type="entry name" value="SAM-dependent_MTases_sf"/>
</dbReference>
<dbReference type="Gene3D" id="6.10.250.3100">
    <property type="match status" value="1"/>
</dbReference>
<gene>
    <name evidence="3" type="ORF">A6A04_02525</name>
</gene>
<feature type="domain" description="Methyltransferase putative zinc binding" evidence="1">
    <location>
        <begin position="12"/>
        <end position="72"/>
    </location>
</feature>
<dbReference type="STRING" id="1285242.A6A04_02525"/>
<dbReference type="InterPro" id="IPR038576">
    <property type="entry name" value="Methyltransf_Zn-bd_dom_put_sf"/>
</dbReference>
<dbReference type="SUPFAM" id="SSF53335">
    <property type="entry name" value="S-adenosyl-L-methionine-dependent methyltransferases"/>
    <property type="match status" value="1"/>
</dbReference>
<evidence type="ECO:0000259" key="2">
    <source>
        <dbReference type="Pfam" id="PF08484"/>
    </source>
</evidence>
<dbReference type="InterPro" id="IPR013630">
    <property type="entry name" value="Methyltransf_Zn-bd_dom_put"/>
</dbReference>
<dbReference type="Proteomes" id="UP000078428">
    <property type="component" value="Unassembled WGS sequence"/>
</dbReference>
<evidence type="ECO:0000313" key="3">
    <source>
        <dbReference type="EMBL" id="OAN50293.1"/>
    </source>
</evidence>
<accession>A0A178MP15</accession>
<dbReference type="PANTHER" id="PTHR43861:SF5">
    <property type="entry name" value="BLL5978 PROTEIN"/>
    <property type="match status" value="1"/>
</dbReference>
<dbReference type="InterPro" id="IPR013691">
    <property type="entry name" value="MeTrfase_14"/>
</dbReference>
<sequence length="415" mass="45478">MAAFSVRHRDTCRICGSRNLVEVLDLTDQPPSNSFIAPEAVAAEQRFPLKMHLCRDCGLSQLLDIVSAEDIFDDYAYLSSTSRALCTHYQGLVDAAIERFKLPDGAVVGDIGCNDGIMLARYPAGRFSLVGIEPSSAGAYARKAGFTVVEDFFGRDLAPRLVERFGRVKLVTSTNVFAHVDDIESFAAGVQAWLAEDGVWIIEFPYLVDMVERCYFDTIYHEHLCYLALTPLAHLFAKVSLRAFRVEKTEVGASGPALRLFVCRADAPHAEDSSIPALLRAEADWGIKDPARYHDFAKRVEAVKESLLATLADLKAKGHQVAAFCAPAKGNTLLNYLGVGPDDIVAVSENNDLKIGKLTPGSHIPVISDQALLDAKIPYALLLAWNYADFFVANSDYVKQGGRFIVPLPEPVVRP</sequence>
<name>A0A178MP15_9PROT</name>
<evidence type="ECO:0000259" key="1">
    <source>
        <dbReference type="Pfam" id="PF08421"/>
    </source>
</evidence>
<reference evidence="3 4" key="1">
    <citation type="submission" date="2016-04" db="EMBL/GenBank/DDBJ databases">
        <title>Draft genome sequence of freshwater magnetotactic bacteria Magnetospirillum marisnigri SP-1 and Magnetospirillum moscoviense BB-1.</title>
        <authorList>
            <person name="Koziaeva V."/>
            <person name="Dziuba M.V."/>
            <person name="Ivanov T.M."/>
            <person name="Kuznetsov B."/>
            <person name="Grouzdev D.S."/>
        </authorList>
    </citation>
    <scope>NUCLEOTIDE SEQUENCE [LARGE SCALE GENOMIC DNA]</scope>
    <source>
        <strain evidence="3 4">SP-1</strain>
    </source>
</reference>
<dbReference type="AlphaFoldDB" id="A0A178MP15"/>
<comment type="caution">
    <text evidence="3">The sequence shown here is derived from an EMBL/GenBank/DDBJ whole genome shotgun (WGS) entry which is preliminary data.</text>
</comment>
<dbReference type="Pfam" id="PF08421">
    <property type="entry name" value="Methyltransf_13"/>
    <property type="match status" value="1"/>
</dbReference>
<dbReference type="Gene3D" id="3.40.50.150">
    <property type="entry name" value="Vaccinia Virus protein VP39"/>
    <property type="match status" value="1"/>
</dbReference>
<proteinExistence type="predicted"/>
<organism evidence="3 4">
    <name type="scientific">Paramagnetospirillum marisnigri</name>
    <dbReference type="NCBI Taxonomy" id="1285242"/>
    <lineage>
        <taxon>Bacteria</taxon>
        <taxon>Pseudomonadati</taxon>
        <taxon>Pseudomonadota</taxon>
        <taxon>Alphaproteobacteria</taxon>
        <taxon>Rhodospirillales</taxon>
        <taxon>Magnetospirillaceae</taxon>
        <taxon>Paramagnetospirillum</taxon>
    </lineage>
</organism>
<dbReference type="PANTHER" id="PTHR43861">
    <property type="entry name" value="TRANS-ACONITATE 2-METHYLTRANSFERASE-RELATED"/>
    <property type="match status" value="1"/>
</dbReference>
<evidence type="ECO:0008006" key="5">
    <source>
        <dbReference type="Google" id="ProtNLM"/>
    </source>
</evidence>
<dbReference type="Gene3D" id="3.40.50.720">
    <property type="entry name" value="NAD(P)-binding Rossmann-like Domain"/>
    <property type="match status" value="1"/>
</dbReference>
<dbReference type="RefSeq" id="WP_068492715.1">
    <property type="nucleotide sequence ID" value="NZ_LWQT01000055.1"/>
</dbReference>
<dbReference type="Pfam" id="PF13489">
    <property type="entry name" value="Methyltransf_23"/>
    <property type="match status" value="1"/>
</dbReference>
<keyword evidence="4" id="KW-1185">Reference proteome</keyword>
<dbReference type="Pfam" id="PF08484">
    <property type="entry name" value="Methyltransf_14"/>
    <property type="match status" value="1"/>
</dbReference>
<protein>
    <recommendedName>
        <fullName evidence="5">Methyltransferase</fullName>
    </recommendedName>
</protein>
<feature type="domain" description="C-methyltransferase" evidence="2">
    <location>
        <begin position="255"/>
        <end position="409"/>
    </location>
</feature>
<evidence type="ECO:0000313" key="4">
    <source>
        <dbReference type="Proteomes" id="UP000078428"/>
    </source>
</evidence>
<dbReference type="Gene3D" id="6.20.50.110">
    <property type="entry name" value="Methyltransferase, zinc-binding domain"/>
    <property type="match status" value="1"/>
</dbReference>